<dbReference type="InterPro" id="IPR029044">
    <property type="entry name" value="Nucleotide-diphossugar_trans"/>
</dbReference>
<sequence length="331" mass="38151">SHGRQGCCLDHRIWWRHLLGMLGSGGCVGSGPPTCHWAFIPVAPGYLYPPPPLCSARTDVPTLTSWAAPIIWDGTFRKSVLDNYYKEQGVTIGLTVFAIGKYLDKYLQHFLTSADTFFMAGHKVILYVMVDDLSKVPRVRLGPLRTLKTFYVRREKRWQDISMTRMRVIGDLVESHAQHEVDFLFCMDVDQVFQSNYGVEALDESVAQLQAWFYKADKAAFTYERDPASAAYIPYEEGDYYYHGAAFGGTPMHILNLSRQCFEGIQRDKEQNVEAVWHDESHLNKYFLLHKPTKLLSPEYCWDYKIGIPHEIQNVKLSWMPKEYEEVRSNS</sequence>
<dbReference type="PANTHER" id="PTHR10462:SF26">
    <property type="entry name" value="N-ACETYLLACTOSAMINIDE ALPHA-1,3-GALACTOSYLTRANSFERASE"/>
    <property type="match status" value="1"/>
</dbReference>
<comment type="catalytic activity">
    <reaction evidence="16">
        <text>a beta-D-galactosyl-(1-&gt;4)-N-acetyl-beta-D-glucosaminyl derivative + UDP-alpha-D-galactose = an alpha-D-galactosyl-(1-&gt;3)-beta-D-galactosyl-(1-&gt;4)-N-acetyl-beta-D-glucosaminyl derivative + UDP + H(+)</text>
        <dbReference type="Rhea" id="RHEA:13013"/>
        <dbReference type="ChEBI" id="CHEBI:15378"/>
        <dbReference type="ChEBI" id="CHEBI:58223"/>
        <dbReference type="ChEBI" id="CHEBI:66914"/>
        <dbReference type="ChEBI" id="CHEBI:133507"/>
        <dbReference type="ChEBI" id="CHEBI:138024"/>
        <dbReference type="EC" id="2.4.1.87"/>
    </reaction>
</comment>
<accession>A0A8D2LYG5</accession>
<keyword evidence="8" id="KW-0735">Signal-anchor</keyword>
<name>A0A8D2LYG5_VARKO</name>
<evidence type="ECO:0000256" key="5">
    <source>
        <dbReference type="ARBA" id="ARBA00022679"/>
    </source>
</evidence>
<dbReference type="GO" id="GO:0031982">
    <property type="term" value="C:vesicle"/>
    <property type="evidence" value="ECO:0007669"/>
    <property type="project" value="TreeGrafter"/>
</dbReference>
<dbReference type="Ensembl" id="ENSVKKT00000028798.1">
    <property type="protein sequence ID" value="ENSVKKP00000028123.1"/>
    <property type="gene ID" value="ENSVKKG00000018224.1"/>
</dbReference>
<dbReference type="CDD" id="cd02515">
    <property type="entry name" value="Glyco_transf_6"/>
    <property type="match status" value="1"/>
</dbReference>
<keyword evidence="5" id="KW-0808">Transferase</keyword>
<dbReference type="Proteomes" id="UP000694545">
    <property type="component" value="Unplaced"/>
</dbReference>
<evidence type="ECO:0000256" key="18">
    <source>
        <dbReference type="PIRSR" id="PIRSR605076-2"/>
    </source>
</evidence>
<evidence type="ECO:0000256" key="14">
    <source>
        <dbReference type="ARBA" id="ARBA00040779"/>
    </source>
</evidence>
<evidence type="ECO:0000256" key="8">
    <source>
        <dbReference type="ARBA" id="ARBA00022968"/>
    </source>
</evidence>
<keyword evidence="7 19" id="KW-0479">Metal-binding</keyword>
<evidence type="ECO:0000256" key="1">
    <source>
        <dbReference type="ARBA" id="ARBA00004447"/>
    </source>
</evidence>
<evidence type="ECO:0000256" key="9">
    <source>
        <dbReference type="ARBA" id="ARBA00022989"/>
    </source>
</evidence>
<feature type="binding site" evidence="18">
    <location>
        <position position="222"/>
    </location>
    <ligand>
        <name>an alpha-L-fucosyl-(1-&gt;2)-beta-D-galactosyl derivative</name>
        <dbReference type="ChEBI" id="CHEBI:140327"/>
    </ligand>
</feature>
<dbReference type="EC" id="2.4.1.87" evidence="13"/>
<evidence type="ECO:0000256" key="7">
    <source>
        <dbReference type="ARBA" id="ARBA00022723"/>
    </source>
</evidence>
<feature type="binding site" evidence="19">
    <location>
        <position position="190"/>
    </location>
    <ligand>
        <name>Mn(2+)</name>
        <dbReference type="ChEBI" id="CHEBI:29035"/>
    </ligand>
</feature>
<dbReference type="InterPro" id="IPR005076">
    <property type="entry name" value="Glyco_trans_6"/>
</dbReference>
<comment type="similarity">
    <text evidence="3">Belongs to the glycosyltransferase 6 family.</text>
</comment>
<feature type="binding site" evidence="18">
    <location>
        <position position="303"/>
    </location>
    <ligand>
        <name>an alpha-L-fucosyl-(1-&gt;2)-beta-D-galactosyl derivative</name>
        <dbReference type="ChEBI" id="CHEBI:140327"/>
    </ligand>
</feature>
<evidence type="ECO:0000256" key="15">
    <source>
        <dbReference type="ARBA" id="ARBA00042230"/>
    </source>
</evidence>
<reference evidence="21" key="2">
    <citation type="submission" date="2025-09" db="UniProtKB">
        <authorList>
            <consortium name="Ensembl"/>
        </authorList>
    </citation>
    <scope>IDENTIFICATION</scope>
</reference>
<feature type="binding site" evidence="18">
    <location>
        <position position="280"/>
    </location>
    <ligand>
        <name>an alpha-L-fucosyl-(1-&gt;2)-beta-D-galactosyl derivative</name>
        <dbReference type="ChEBI" id="CHEBI:140327"/>
    </ligand>
</feature>
<evidence type="ECO:0000256" key="10">
    <source>
        <dbReference type="ARBA" id="ARBA00023034"/>
    </source>
</evidence>
<evidence type="ECO:0000256" key="19">
    <source>
        <dbReference type="PIRSR" id="PIRSR605076-3"/>
    </source>
</evidence>
<evidence type="ECO:0000256" key="2">
    <source>
        <dbReference type="ARBA" id="ARBA00004922"/>
    </source>
</evidence>
<evidence type="ECO:0000313" key="22">
    <source>
        <dbReference type="Proteomes" id="UP000694545"/>
    </source>
</evidence>
<comment type="pathway">
    <text evidence="2">Protein modification; protein glycosylation.</text>
</comment>
<evidence type="ECO:0000256" key="12">
    <source>
        <dbReference type="ARBA" id="ARBA00023211"/>
    </source>
</evidence>
<comment type="cofactor">
    <cofactor evidence="19">
        <name>Mn(2+)</name>
        <dbReference type="ChEBI" id="CHEBI:29035"/>
    </cofactor>
    <text evidence="19">Binds 1 Mn(2+) ion per subunit.</text>
</comment>
<dbReference type="GO" id="GO:0005975">
    <property type="term" value="P:carbohydrate metabolic process"/>
    <property type="evidence" value="ECO:0007669"/>
    <property type="project" value="InterPro"/>
</dbReference>
<evidence type="ECO:0000313" key="21">
    <source>
        <dbReference type="Ensembl" id="ENSVKKP00000028123.1"/>
    </source>
</evidence>
<dbReference type="PANTHER" id="PTHR10462">
    <property type="entry name" value="GLYCOSYLTRANSFERASE-RELATED"/>
    <property type="match status" value="1"/>
</dbReference>
<dbReference type="GO" id="GO:0046872">
    <property type="term" value="F:metal ion binding"/>
    <property type="evidence" value="ECO:0007669"/>
    <property type="project" value="UniProtKB-KW"/>
</dbReference>
<evidence type="ECO:0000256" key="17">
    <source>
        <dbReference type="PIRSR" id="PIRSR605076-1"/>
    </source>
</evidence>
<dbReference type="Gene3D" id="3.90.550.10">
    <property type="entry name" value="Spore Coat Polysaccharide Biosynthesis Protein SpsA, Chain A"/>
    <property type="match status" value="1"/>
</dbReference>
<keyword evidence="22" id="KW-1185">Reference proteome</keyword>
<comment type="subcellular location">
    <subcellularLocation>
        <location evidence="1">Golgi apparatus</location>
        <location evidence="1">Golgi stack membrane</location>
        <topology evidence="1">Single-pass type II membrane protein</topology>
    </subcellularLocation>
</comment>
<feature type="binding site" evidence="19">
    <location>
        <position position="188"/>
    </location>
    <ligand>
        <name>Mn(2+)</name>
        <dbReference type="ChEBI" id="CHEBI:29035"/>
    </ligand>
</feature>
<keyword evidence="11" id="KW-0472">Membrane</keyword>
<feature type="signal peptide" evidence="20">
    <location>
        <begin position="1"/>
        <end position="29"/>
    </location>
</feature>
<evidence type="ECO:0000256" key="3">
    <source>
        <dbReference type="ARBA" id="ARBA00010413"/>
    </source>
</evidence>
<evidence type="ECO:0000256" key="4">
    <source>
        <dbReference type="ARBA" id="ARBA00022676"/>
    </source>
</evidence>
<feature type="binding site" evidence="18">
    <location>
        <position position="102"/>
    </location>
    <ligand>
        <name>UDP-N-acetyl-alpha-D-galactosamine</name>
        <dbReference type="ChEBI" id="CHEBI:67138"/>
    </ligand>
</feature>
<keyword evidence="20" id="KW-0732">Signal</keyword>
<feature type="binding site" evidence="18">
    <location>
        <begin position="188"/>
        <end position="190"/>
    </location>
    <ligand>
        <name>UDP-N-acetyl-alpha-D-galactosamine</name>
        <dbReference type="ChEBI" id="CHEBI:67138"/>
    </ligand>
</feature>
<evidence type="ECO:0000256" key="13">
    <source>
        <dbReference type="ARBA" id="ARBA00038937"/>
    </source>
</evidence>
<dbReference type="GO" id="GO:0032580">
    <property type="term" value="C:Golgi cisterna membrane"/>
    <property type="evidence" value="ECO:0007669"/>
    <property type="project" value="UniProtKB-SubCell"/>
</dbReference>
<feature type="chain" id="PRO_5034390738" description="N-acetyllactosaminide alpha-1,3-galactosyltransferase" evidence="20">
    <location>
        <begin position="30"/>
        <end position="331"/>
    </location>
</feature>
<evidence type="ECO:0000256" key="16">
    <source>
        <dbReference type="ARBA" id="ARBA00048429"/>
    </source>
</evidence>
<keyword evidence="6" id="KW-0812">Transmembrane</keyword>
<feature type="binding site" evidence="18">
    <location>
        <begin position="97"/>
        <end position="99"/>
    </location>
    <ligand>
        <name>UDP-N-acetyl-alpha-D-galactosamine</name>
        <dbReference type="ChEBI" id="CHEBI:67138"/>
    </ligand>
</feature>
<evidence type="ECO:0000256" key="11">
    <source>
        <dbReference type="ARBA" id="ARBA00023136"/>
    </source>
</evidence>
<dbReference type="Pfam" id="PF03414">
    <property type="entry name" value="Glyco_transf_6"/>
    <property type="match status" value="1"/>
</dbReference>
<evidence type="ECO:0000256" key="6">
    <source>
        <dbReference type="ARBA" id="ARBA00022692"/>
    </source>
</evidence>
<keyword evidence="4" id="KW-0328">Glycosyltransferase</keyword>
<dbReference type="AlphaFoldDB" id="A0A8D2LYG5"/>
<organism evidence="21 22">
    <name type="scientific">Varanus komodoensis</name>
    <name type="common">Komodo dragon</name>
    <dbReference type="NCBI Taxonomy" id="61221"/>
    <lineage>
        <taxon>Eukaryota</taxon>
        <taxon>Metazoa</taxon>
        <taxon>Chordata</taxon>
        <taxon>Craniata</taxon>
        <taxon>Vertebrata</taxon>
        <taxon>Euteleostomi</taxon>
        <taxon>Lepidosauria</taxon>
        <taxon>Squamata</taxon>
        <taxon>Bifurcata</taxon>
        <taxon>Unidentata</taxon>
        <taxon>Episquamata</taxon>
        <taxon>Toxicofera</taxon>
        <taxon>Anguimorpha</taxon>
        <taxon>Paleoanguimorpha</taxon>
        <taxon>Varanoidea</taxon>
        <taxon>Varanidae</taxon>
        <taxon>Varanus</taxon>
    </lineage>
</organism>
<dbReference type="FunFam" id="3.90.550.10:FF:000022">
    <property type="entry name" value="Histo-blood group ABO system transferase"/>
    <property type="match status" value="1"/>
</dbReference>
<proteinExistence type="inferred from homology"/>
<keyword evidence="9" id="KW-1133">Transmembrane helix</keyword>
<evidence type="ECO:0000256" key="20">
    <source>
        <dbReference type="SAM" id="SignalP"/>
    </source>
</evidence>
<keyword evidence="12 19" id="KW-0464">Manganese</keyword>
<keyword evidence="10" id="KW-0333">Golgi apparatus</keyword>
<dbReference type="GO" id="GO:0047276">
    <property type="term" value="F:N-acetyllactosaminide 3-alpha-galactosyltransferase activity"/>
    <property type="evidence" value="ECO:0007669"/>
    <property type="project" value="UniProtKB-EC"/>
</dbReference>
<feature type="active site" description="Nucleophile" evidence="17">
    <location>
        <position position="280"/>
    </location>
</feature>
<dbReference type="SUPFAM" id="SSF53448">
    <property type="entry name" value="Nucleotide-diphospho-sugar transferases"/>
    <property type="match status" value="1"/>
</dbReference>
<protein>
    <recommendedName>
        <fullName evidence="14">N-acetyllactosaminide alpha-1,3-galactosyltransferase</fullName>
        <ecNumber evidence="13">2.4.1.87</ecNumber>
    </recommendedName>
    <alternativeName>
        <fullName evidence="15">UDP-galactose:beta-D-galactosyl-1,4-N-acetyl-D-glucosaminide alpha-1,3-galactosyltransferase</fullName>
    </alternativeName>
</protein>
<reference evidence="21" key="1">
    <citation type="submission" date="2025-08" db="UniProtKB">
        <authorList>
            <consortium name="Ensembl"/>
        </authorList>
    </citation>
    <scope>IDENTIFICATION</scope>
</reference>